<feature type="region of interest" description="Disordered" evidence="1">
    <location>
        <begin position="1"/>
        <end position="92"/>
    </location>
</feature>
<feature type="compositionally biased region" description="Polar residues" evidence="1">
    <location>
        <begin position="33"/>
        <end position="45"/>
    </location>
</feature>
<dbReference type="EMBL" id="BAAAIZ010000009">
    <property type="protein sequence ID" value="GAA1416413.1"/>
    <property type="molecule type" value="Genomic_DNA"/>
</dbReference>
<keyword evidence="3" id="KW-1185">Reference proteome</keyword>
<accession>A0ABP4JD13</accession>
<evidence type="ECO:0000313" key="2">
    <source>
        <dbReference type="EMBL" id="GAA1416413.1"/>
    </source>
</evidence>
<evidence type="ECO:0000313" key="3">
    <source>
        <dbReference type="Proteomes" id="UP001500973"/>
    </source>
</evidence>
<dbReference type="Proteomes" id="UP001500973">
    <property type="component" value="Unassembled WGS sequence"/>
</dbReference>
<feature type="compositionally biased region" description="Low complexity" evidence="1">
    <location>
        <begin position="49"/>
        <end position="61"/>
    </location>
</feature>
<proteinExistence type="predicted"/>
<comment type="caution">
    <text evidence="2">The sequence shown here is derived from an EMBL/GenBank/DDBJ whole genome shotgun (WGS) entry which is preliminary data.</text>
</comment>
<organism evidence="2 3">
    <name type="scientific">Streptomyces thermospinosisporus</name>
    <dbReference type="NCBI Taxonomy" id="161482"/>
    <lineage>
        <taxon>Bacteria</taxon>
        <taxon>Bacillati</taxon>
        <taxon>Actinomycetota</taxon>
        <taxon>Actinomycetes</taxon>
        <taxon>Kitasatosporales</taxon>
        <taxon>Streptomycetaceae</taxon>
        <taxon>Streptomyces</taxon>
    </lineage>
</organism>
<feature type="compositionally biased region" description="Basic residues" evidence="1">
    <location>
        <begin position="14"/>
        <end position="24"/>
    </location>
</feature>
<feature type="compositionally biased region" description="Gly residues" evidence="1">
    <location>
        <begin position="165"/>
        <end position="182"/>
    </location>
</feature>
<feature type="region of interest" description="Disordered" evidence="1">
    <location>
        <begin position="144"/>
        <end position="193"/>
    </location>
</feature>
<evidence type="ECO:0000256" key="1">
    <source>
        <dbReference type="SAM" id="MobiDB-lite"/>
    </source>
</evidence>
<name>A0ABP4JD13_9ACTN</name>
<reference evidence="3" key="1">
    <citation type="journal article" date="2019" name="Int. J. Syst. Evol. Microbiol.">
        <title>The Global Catalogue of Microorganisms (GCM) 10K type strain sequencing project: providing services to taxonomists for standard genome sequencing and annotation.</title>
        <authorList>
            <consortium name="The Broad Institute Genomics Platform"/>
            <consortium name="The Broad Institute Genome Sequencing Center for Infectious Disease"/>
            <person name="Wu L."/>
            <person name="Ma J."/>
        </authorList>
    </citation>
    <scope>NUCLEOTIDE SEQUENCE [LARGE SCALE GENOMIC DNA]</scope>
    <source>
        <strain evidence="3">JCM 11756</strain>
    </source>
</reference>
<sequence>MVSGMVIPSCRQVARQRRGPKGRFRVSPAPISDTITHTSVRCSTHTRSDTGSISGSGTGSSWMPTPQSRNTRGRDSGRPATRRGTTAAARAPTLIRAKRKSGMVTVPCALAAPRHATVRRESWRRADVPCGSTGSGVRHEALEGHRAQGGGSGPRCGARALTGRDGLGATGRGAGFVGGSPGAGTTPSPPARR</sequence>
<gene>
    <name evidence="2" type="ORF">GCM10009601_08200</name>
</gene>
<protein>
    <submittedName>
        <fullName evidence="2">Uncharacterized protein</fullName>
    </submittedName>
</protein>
<feature type="compositionally biased region" description="Low complexity" evidence="1">
    <location>
        <begin position="78"/>
        <end position="92"/>
    </location>
</feature>